<dbReference type="SUPFAM" id="SSF47095">
    <property type="entry name" value="HMG-box"/>
    <property type="match status" value="1"/>
</dbReference>
<dbReference type="Gene3D" id="1.10.30.10">
    <property type="entry name" value="High mobility group box domain"/>
    <property type="match status" value="1"/>
</dbReference>
<keyword evidence="1 3" id="KW-0238">DNA-binding</keyword>
<keyword evidence="6" id="KW-1185">Reference proteome</keyword>
<evidence type="ECO:0000259" key="4">
    <source>
        <dbReference type="PROSITE" id="PS50118"/>
    </source>
</evidence>
<dbReference type="PROSITE" id="PS50118">
    <property type="entry name" value="HMG_BOX_2"/>
    <property type="match status" value="1"/>
</dbReference>
<sequence length="250" mass="27903">MSTKPAEHVKRPMNAFMVWSREERRKIAQDNPKMHNSEISKKLGAEWKKLTDVEKKPFVEEAKHLRAQHMKDHPDYKYRPRRKPKSLLKKVDRYPFPLPPCLPTSEELLKCTPPGIPTTSFVTDPYSSSVSGKARSFLPVSSAYTFDSSANHSITPSRFDRGLEIPNAVRPDMLTGGQIYPHSLYPSAASTTSSALLSSSGMPVLPGGQLNPHSHLHAIQGANGQYTVPCNCSSWPQGQDVRRPVAYLLL</sequence>
<reference evidence="5 6" key="1">
    <citation type="submission" date="2022-05" db="EMBL/GenBank/DDBJ databases">
        <authorList>
            <consortium name="Genoscope - CEA"/>
            <person name="William W."/>
        </authorList>
    </citation>
    <scope>NUCLEOTIDE SEQUENCE [LARGE SCALE GENOMIC DNA]</scope>
</reference>
<feature type="DNA-binding region" description="HMG box" evidence="3">
    <location>
        <begin position="9"/>
        <end position="77"/>
    </location>
</feature>
<feature type="domain" description="HMG box" evidence="4">
    <location>
        <begin position="9"/>
        <end position="77"/>
    </location>
</feature>
<organism evidence="5 6">
    <name type="scientific">Porites lobata</name>
    <dbReference type="NCBI Taxonomy" id="104759"/>
    <lineage>
        <taxon>Eukaryota</taxon>
        <taxon>Metazoa</taxon>
        <taxon>Cnidaria</taxon>
        <taxon>Anthozoa</taxon>
        <taxon>Hexacorallia</taxon>
        <taxon>Scleractinia</taxon>
        <taxon>Fungiina</taxon>
        <taxon>Poritidae</taxon>
        <taxon>Porites</taxon>
    </lineage>
</organism>
<evidence type="ECO:0000256" key="2">
    <source>
        <dbReference type="ARBA" id="ARBA00023242"/>
    </source>
</evidence>
<accession>A0ABN8NGW2</accession>
<evidence type="ECO:0000313" key="5">
    <source>
        <dbReference type="EMBL" id="CAH3105657.1"/>
    </source>
</evidence>
<proteinExistence type="predicted"/>
<protein>
    <recommendedName>
        <fullName evidence="4">HMG box domain-containing protein</fullName>
    </recommendedName>
</protein>
<dbReference type="InterPro" id="IPR009071">
    <property type="entry name" value="HMG_box_dom"/>
</dbReference>
<dbReference type="InterPro" id="IPR050140">
    <property type="entry name" value="SRY-related_HMG-box_TF-like"/>
</dbReference>
<dbReference type="PANTHER" id="PTHR10270:SF324">
    <property type="entry name" value="SOX DOMAIN-CONTAINING PROTEIN DICHAETE-RELATED"/>
    <property type="match status" value="1"/>
</dbReference>
<comment type="caution">
    <text evidence="5">The sequence shown here is derived from an EMBL/GenBank/DDBJ whole genome shotgun (WGS) entry which is preliminary data.</text>
</comment>
<dbReference type="CDD" id="cd22028">
    <property type="entry name" value="HMG-box_SoxA_SoxB_SoxG"/>
    <property type="match status" value="1"/>
</dbReference>
<evidence type="ECO:0000256" key="3">
    <source>
        <dbReference type="PROSITE-ProRule" id="PRU00267"/>
    </source>
</evidence>
<dbReference type="InterPro" id="IPR036910">
    <property type="entry name" value="HMG_box_dom_sf"/>
</dbReference>
<name>A0ABN8NGW2_9CNID</name>
<dbReference type="Proteomes" id="UP001159405">
    <property type="component" value="Unassembled WGS sequence"/>
</dbReference>
<keyword evidence="2 3" id="KW-0539">Nucleus</keyword>
<dbReference type="SMART" id="SM00398">
    <property type="entry name" value="HMG"/>
    <property type="match status" value="1"/>
</dbReference>
<dbReference type="PRINTS" id="PR00886">
    <property type="entry name" value="HIGHMOBLTY12"/>
</dbReference>
<gene>
    <name evidence="5" type="ORF">PLOB_00013798</name>
</gene>
<dbReference type="Pfam" id="PF00505">
    <property type="entry name" value="HMG_box"/>
    <property type="match status" value="1"/>
</dbReference>
<dbReference type="PANTHER" id="PTHR10270">
    <property type="entry name" value="SOX TRANSCRIPTION FACTOR"/>
    <property type="match status" value="1"/>
</dbReference>
<evidence type="ECO:0000313" key="6">
    <source>
        <dbReference type="Proteomes" id="UP001159405"/>
    </source>
</evidence>
<dbReference type="EMBL" id="CALNXK010000018">
    <property type="protein sequence ID" value="CAH3105657.1"/>
    <property type="molecule type" value="Genomic_DNA"/>
</dbReference>
<evidence type="ECO:0000256" key="1">
    <source>
        <dbReference type="ARBA" id="ARBA00023125"/>
    </source>
</evidence>